<evidence type="ECO:0000313" key="4">
    <source>
        <dbReference type="Proteomes" id="UP000076632"/>
    </source>
</evidence>
<accession>A0A165GNK3</accession>
<feature type="compositionally biased region" description="Low complexity" evidence="1">
    <location>
        <begin position="116"/>
        <end position="125"/>
    </location>
</feature>
<dbReference type="InParanoid" id="A0A165GNK3"/>
<dbReference type="PANTHER" id="PTHR40018:SF1">
    <property type="entry name" value="[PSI+] INDUCTION PROTEIN 2"/>
    <property type="match status" value="1"/>
</dbReference>
<keyword evidence="4" id="KW-1185">Reference proteome</keyword>
<feature type="transmembrane region" description="Helical" evidence="2">
    <location>
        <begin position="35"/>
        <end position="56"/>
    </location>
</feature>
<evidence type="ECO:0000256" key="2">
    <source>
        <dbReference type="SAM" id="Phobius"/>
    </source>
</evidence>
<sequence>MPGAIRIRDALTSVEQAPSTFSSWDKCMQKSYCKWPAIVGIIIGAVIIFSLLWCLIRCLCCGVSCCCDCMSCCTSCCPSGRGGGRRHNRRDSYQPAPYAPPFPPTGYQSAPPAPSYQPQQFAQFPINSRGGAGAGKTPTAVVNEDALPAMPTWGTARTRHEEDHAPNNDSAVELGHLNPARATRPLQEAGMGARSPGISNAAAAAAAGQTSPMLPRQNSYPRAQFTPQSNGLTPVSPQSPPMVPTPHAQGFVEADSNTVAAPYSQYQPYGQGYHPRGASPYQPYELATSTSQSPTGYGGGYHSPVYGPGEHPVRSPVGPGYPHSTSPVLHGGYAQPTSPVNQGMAQGGYHQPTSPVQQQGYHPYQAHGQYYSGPYQ</sequence>
<evidence type="ECO:0000256" key="1">
    <source>
        <dbReference type="SAM" id="MobiDB-lite"/>
    </source>
</evidence>
<dbReference type="GO" id="GO:0005935">
    <property type="term" value="C:cellular bud neck"/>
    <property type="evidence" value="ECO:0007669"/>
    <property type="project" value="TreeGrafter"/>
</dbReference>
<proteinExistence type="predicted"/>
<evidence type="ECO:0000313" key="3">
    <source>
        <dbReference type="EMBL" id="KZF22406.1"/>
    </source>
</evidence>
<dbReference type="OrthoDB" id="5401332at2759"/>
<feature type="region of interest" description="Disordered" evidence="1">
    <location>
        <begin position="79"/>
        <end position="148"/>
    </location>
</feature>
<reference evidence="3 4" key="1">
    <citation type="journal article" date="2016" name="Fungal Biol.">
        <title>The genome of Xylona heveae provides a window into fungal endophytism.</title>
        <authorList>
            <person name="Gazis R."/>
            <person name="Kuo A."/>
            <person name="Riley R."/>
            <person name="LaButti K."/>
            <person name="Lipzen A."/>
            <person name="Lin J."/>
            <person name="Amirebrahimi M."/>
            <person name="Hesse C.N."/>
            <person name="Spatafora J.W."/>
            <person name="Henrissat B."/>
            <person name="Hainaut M."/>
            <person name="Grigoriev I.V."/>
            <person name="Hibbett D.S."/>
        </authorList>
    </citation>
    <scope>NUCLEOTIDE SEQUENCE [LARGE SCALE GENOMIC DNA]</scope>
    <source>
        <strain evidence="3 4">TC161</strain>
    </source>
</reference>
<feature type="region of interest" description="Disordered" evidence="1">
    <location>
        <begin position="201"/>
        <end position="249"/>
    </location>
</feature>
<protein>
    <recommendedName>
        <fullName evidence="5">Fibroin-3 related protein</fullName>
    </recommendedName>
</protein>
<dbReference type="GO" id="GO:0005886">
    <property type="term" value="C:plasma membrane"/>
    <property type="evidence" value="ECO:0007669"/>
    <property type="project" value="TreeGrafter"/>
</dbReference>
<name>A0A165GNK3_XYLHT</name>
<evidence type="ECO:0008006" key="5">
    <source>
        <dbReference type="Google" id="ProtNLM"/>
    </source>
</evidence>
<feature type="compositionally biased region" description="Low complexity" evidence="1">
    <location>
        <begin position="265"/>
        <end position="277"/>
    </location>
</feature>
<dbReference type="EMBL" id="KV407459">
    <property type="protein sequence ID" value="KZF22406.1"/>
    <property type="molecule type" value="Genomic_DNA"/>
</dbReference>
<keyword evidence="2" id="KW-1133">Transmembrane helix</keyword>
<dbReference type="PANTHER" id="PTHR40018">
    <property type="entry name" value="[PSI+] INDUCTION PROTEIN 2"/>
    <property type="match status" value="1"/>
</dbReference>
<organism evidence="3 4">
    <name type="scientific">Xylona heveae (strain CBS 132557 / TC161)</name>
    <dbReference type="NCBI Taxonomy" id="1328760"/>
    <lineage>
        <taxon>Eukaryota</taxon>
        <taxon>Fungi</taxon>
        <taxon>Dikarya</taxon>
        <taxon>Ascomycota</taxon>
        <taxon>Pezizomycotina</taxon>
        <taxon>Xylonomycetes</taxon>
        <taxon>Xylonales</taxon>
        <taxon>Xylonaceae</taxon>
        <taxon>Xylona</taxon>
    </lineage>
</organism>
<gene>
    <name evidence="3" type="ORF">L228DRAFT_239375</name>
</gene>
<dbReference type="Proteomes" id="UP000076632">
    <property type="component" value="Unassembled WGS sequence"/>
</dbReference>
<dbReference type="RefSeq" id="XP_018187961.1">
    <property type="nucleotide sequence ID" value="XM_018331137.1"/>
</dbReference>
<dbReference type="InterPro" id="IPR037504">
    <property type="entry name" value="PSI_induc_2"/>
</dbReference>
<keyword evidence="2" id="KW-0472">Membrane</keyword>
<feature type="region of interest" description="Disordered" evidence="1">
    <location>
        <begin position="265"/>
        <end position="376"/>
    </location>
</feature>
<dbReference type="STRING" id="1328760.A0A165GNK3"/>
<feature type="compositionally biased region" description="Polar residues" evidence="1">
    <location>
        <begin position="335"/>
        <end position="344"/>
    </location>
</feature>
<feature type="compositionally biased region" description="Polar residues" evidence="1">
    <location>
        <begin position="208"/>
        <end position="236"/>
    </location>
</feature>
<feature type="compositionally biased region" description="Polar residues" evidence="1">
    <location>
        <begin position="351"/>
        <end position="360"/>
    </location>
</feature>
<keyword evidence="2" id="KW-0812">Transmembrane</keyword>
<dbReference type="GeneID" id="28896274"/>
<dbReference type="AlphaFoldDB" id="A0A165GNK3"/>
<dbReference type="OMA" id="RHEEDHA"/>